<dbReference type="CDD" id="cd01066">
    <property type="entry name" value="APP_MetAP"/>
    <property type="match status" value="1"/>
</dbReference>
<keyword evidence="4" id="KW-1185">Reference proteome</keyword>
<dbReference type="Gene3D" id="3.90.230.10">
    <property type="entry name" value="Creatinase/methionine aminopeptidase superfamily"/>
    <property type="match status" value="1"/>
</dbReference>
<dbReference type="AlphaFoldDB" id="A0A366LR14"/>
<gene>
    <name evidence="3" type="ORF">DP939_33665</name>
</gene>
<accession>A0A366LR14</accession>
<proteinExistence type="predicted"/>
<dbReference type="InterPro" id="IPR050659">
    <property type="entry name" value="Peptidase_M24B"/>
</dbReference>
<evidence type="ECO:0000259" key="2">
    <source>
        <dbReference type="Pfam" id="PF01321"/>
    </source>
</evidence>
<dbReference type="InterPro" id="IPR000587">
    <property type="entry name" value="Creatinase_N"/>
</dbReference>
<comment type="caution">
    <text evidence="3">The sequence shown here is derived from an EMBL/GenBank/DDBJ whole genome shotgun (WGS) entry which is preliminary data.</text>
</comment>
<dbReference type="EMBL" id="QMEY01000021">
    <property type="protein sequence ID" value="RBQ15642.1"/>
    <property type="molecule type" value="Genomic_DNA"/>
</dbReference>
<dbReference type="InterPro" id="IPR036005">
    <property type="entry name" value="Creatinase/aminopeptidase-like"/>
</dbReference>
<evidence type="ECO:0000259" key="1">
    <source>
        <dbReference type="Pfam" id="PF00557"/>
    </source>
</evidence>
<dbReference type="GO" id="GO:0004177">
    <property type="term" value="F:aminopeptidase activity"/>
    <property type="evidence" value="ECO:0007669"/>
    <property type="project" value="UniProtKB-KW"/>
</dbReference>
<keyword evidence="3" id="KW-0378">Hydrolase</keyword>
<evidence type="ECO:0000313" key="3">
    <source>
        <dbReference type="EMBL" id="RBQ15642.1"/>
    </source>
</evidence>
<sequence length="394" mass="41305">MKEALIDSPLAPPDIDERRLAADRLARLRAALAAAPFDAVVLTSAESVFYATGYRAVATPLFRAHRMAAVVTGDDLWLVCPAADTAPAADLGVPEDRLIPYGRFYFESAAGSTLALAADRHQGLAAALGTAVGAMGPRLKYAVEAPEEGLLDVPATDATAWIAEVRGVKLPGEVELLRYAARLAESAVEAALAAAGPGVTERDLAAAVAATMVAGGAEPRFLVATTGPRTALADAQPTGRQWQPGELARFDVGCVYQGYWSDIGRTAVLGEPGERQTRRYAAILAGLDEQLALARPGVPAEEVFEVAMGAVRRGGVDPYRRQHCGHGIGTAVYEPPIIAPGAATPLVTGMTFCFETPYYELGWGGMMVEDALVVTPGGVERFTRSPRALPVVAA</sequence>
<dbReference type="InterPro" id="IPR000994">
    <property type="entry name" value="Pept_M24"/>
</dbReference>
<dbReference type="OrthoDB" id="9806388at2"/>
<dbReference type="PANTHER" id="PTHR46112">
    <property type="entry name" value="AMINOPEPTIDASE"/>
    <property type="match status" value="1"/>
</dbReference>
<organism evidence="3 4">
    <name type="scientific">Spongiactinospora rosea</name>
    <dbReference type="NCBI Taxonomy" id="2248750"/>
    <lineage>
        <taxon>Bacteria</taxon>
        <taxon>Bacillati</taxon>
        <taxon>Actinomycetota</taxon>
        <taxon>Actinomycetes</taxon>
        <taxon>Streptosporangiales</taxon>
        <taxon>Streptosporangiaceae</taxon>
        <taxon>Spongiactinospora</taxon>
    </lineage>
</organism>
<dbReference type="RefSeq" id="WP_113984883.1">
    <property type="nucleotide sequence ID" value="NZ_QMEY01000021.1"/>
</dbReference>
<feature type="domain" description="Peptidase M24" evidence="1">
    <location>
        <begin position="175"/>
        <end position="375"/>
    </location>
</feature>
<keyword evidence="3" id="KW-0645">Protease</keyword>
<evidence type="ECO:0000313" key="4">
    <source>
        <dbReference type="Proteomes" id="UP000253303"/>
    </source>
</evidence>
<keyword evidence="3" id="KW-0031">Aminopeptidase</keyword>
<protein>
    <submittedName>
        <fullName evidence="3">Aminopeptidase P family protein</fullName>
    </submittedName>
</protein>
<name>A0A366LR14_9ACTN</name>
<dbReference type="PANTHER" id="PTHR46112:SF3">
    <property type="entry name" value="AMINOPEPTIDASE YPDF"/>
    <property type="match status" value="1"/>
</dbReference>
<feature type="domain" description="Creatinase N-terminal" evidence="2">
    <location>
        <begin position="24"/>
        <end position="166"/>
    </location>
</feature>
<dbReference type="Gene3D" id="3.40.350.10">
    <property type="entry name" value="Creatinase/prolidase N-terminal domain"/>
    <property type="match status" value="1"/>
</dbReference>
<dbReference type="Proteomes" id="UP000253303">
    <property type="component" value="Unassembled WGS sequence"/>
</dbReference>
<dbReference type="SUPFAM" id="SSF55920">
    <property type="entry name" value="Creatinase/aminopeptidase"/>
    <property type="match status" value="1"/>
</dbReference>
<dbReference type="Pfam" id="PF00557">
    <property type="entry name" value="Peptidase_M24"/>
    <property type="match status" value="1"/>
</dbReference>
<dbReference type="SUPFAM" id="SSF53092">
    <property type="entry name" value="Creatinase/prolidase N-terminal domain"/>
    <property type="match status" value="1"/>
</dbReference>
<dbReference type="InterPro" id="IPR029149">
    <property type="entry name" value="Creatin/AminoP/Spt16_N"/>
</dbReference>
<dbReference type="Pfam" id="PF01321">
    <property type="entry name" value="Creatinase_N"/>
    <property type="match status" value="1"/>
</dbReference>
<reference evidence="3 4" key="1">
    <citation type="submission" date="2018-06" db="EMBL/GenBank/DDBJ databases">
        <title>Sphaerisporangium craniellae sp. nov., isolated from a marine sponge in the South China Sea.</title>
        <authorList>
            <person name="Li L."/>
        </authorList>
    </citation>
    <scope>NUCLEOTIDE SEQUENCE [LARGE SCALE GENOMIC DNA]</scope>
    <source>
        <strain evidence="3 4">LHW63015</strain>
    </source>
</reference>